<dbReference type="InterPro" id="IPR007899">
    <property type="entry name" value="CHAD_dom"/>
</dbReference>
<dbReference type="AlphaFoldDB" id="A0A211ZLG6"/>
<dbReference type="InterPro" id="IPR039013">
    <property type="entry name" value="YgiF"/>
</dbReference>
<sequence length="533" mass="59009">MPMSTVQPSRPNEQPGGGGLPPEAPVEIELKLRVAPGDLDRLRGAELLTRIAAGPGTTRSLTSFYYDTPDCALQRRGVTLRVRRIGQRFVQSLKTERRGDGLARGEWEVALPAMVPAPDAFDDPEAKALLDGVPVDALTHLFTSRIQRETRILSLPDAVVECAFDTGTIETRDASDPVAEIELELKEGRAAALYRLALSFLDEIPLRVSEVTKAERGYRLVARRPPGVMYDPKTPLVSGMTVDEAIATVLARCLRHWTANEAAAEDGGNPGGVHQMRVALRRLRSALTLFRKTVPSPTLDWLRDEAKWLASALGPARDWDVFLGSTVEPLDTLRPDDPGIGALRAAAQRQREAGYVAVRQVLADPRCARLHLTLGEWLERRGWRDHASTQTLTALVEPIDGLAGRLVAQAHRKVVTRGRHLARLDPHQRHEVRIALKRLRYAMDFFRPLFAEKRAKPFATQLSKLQDAFGHLNDVATAEGLLLRLTNDTADPALHRAAGMVLGWHARGAESTEPELLAQWDAFRAVKPFWTKE</sequence>
<dbReference type="Gene3D" id="2.40.320.10">
    <property type="entry name" value="Hypothetical Protein Pfu-838710-001"/>
    <property type="match status" value="1"/>
</dbReference>
<dbReference type="Proteomes" id="UP000196655">
    <property type="component" value="Unassembled WGS sequence"/>
</dbReference>
<feature type="compositionally biased region" description="Polar residues" evidence="1">
    <location>
        <begin position="1"/>
        <end position="12"/>
    </location>
</feature>
<dbReference type="PANTHER" id="PTHR39569:SF1">
    <property type="entry name" value="INORGANIC TRIPHOSPHATASE"/>
    <property type="match status" value="1"/>
</dbReference>
<proteinExistence type="predicted"/>
<name>A0A211ZLG6_9PROT</name>
<dbReference type="InterPro" id="IPR023577">
    <property type="entry name" value="CYTH_domain"/>
</dbReference>
<dbReference type="SUPFAM" id="SSF55154">
    <property type="entry name" value="CYTH-like phosphatases"/>
    <property type="match status" value="1"/>
</dbReference>
<comment type="caution">
    <text evidence="4">The sequence shown here is derived from an EMBL/GenBank/DDBJ whole genome shotgun (WGS) entry which is preliminary data.</text>
</comment>
<feature type="domain" description="CYTH" evidence="2">
    <location>
        <begin position="25"/>
        <end position="224"/>
    </location>
</feature>
<keyword evidence="5" id="KW-1185">Reference proteome</keyword>
<protein>
    <recommendedName>
        <fullName evidence="6">Inorganic triphosphatase</fullName>
    </recommendedName>
</protein>
<organism evidence="4 5">
    <name type="scientific">Inquilinus limosus</name>
    <dbReference type="NCBI Taxonomy" id="171674"/>
    <lineage>
        <taxon>Bacteria</taxon>
        <taxon>Pseudomonadati</taxon>
        <taxon>Pseudomonadota</taxon>
        <taxon>Alphaproteobacteria</taxon>
        <taxon>Rhodospirillales</taxon>
        <taxon>Rhodospirillaceae</taxon>
        <taxon>Inquilinus</taxon>
    </lineage>
</organism>
<dbReference type="Gene3D" id="1.40.20.10">
    <property type="entry name" value="CHAD domain"/>
    <property type="match status" value="1"/>
</dbReference>
<evidence type="ECO:0008006" key="6">
    <source>
        <dbReference type="Google" id="ProtNLM"/>
    </source>
</evidence>
<dbReference type="InterPro" id="IPR038186">
    <property type="entry name" value="CHAD_dom_sf"/>
</dbReference>
<evidence type="ECO:0000259" key="3">
    <source>
        <dbReference type="PROSITE" id="PS51708"/>
    </source>
</evidence>
<dbReference type="GO" id="GO:0050355">
    <property type="term" value="F:inorganic triphosphate phosphatase activity"/>
    <property type="evidence" value="ECO:0007669"/>
    <property type="project" value="InterPro"/>
</dbReference>
<feature type="region of interest" description="Disordered" evidence="1">
    <location>
        <begin position="1"/>
        <end position="24"/>
    </location>
</feature>
<reference evidence="5" key="1">
    <citation type="submission" date="2017-05" db="EMBL/GenBank/DDBJ databases">
        <authorList>
            <person name="Macchi M."/>
            <person name="Festa S."/>
            <person name="Coppotelli B.M."/>
            <person name="Morelli I.S."/>
        </authorList>
    </citation>
    <scope>NUCLEOTIDE SEQUENCE [LARGE SCALE GENOMIC DNA]</scope>
    <source>
        <strain evidence="5">I</strain>
    </source>
</reference>
<accession>A0A211ZLG6</accession>
<dbReference type="EMBL" id="NHON01000028">
    <property type="protein sequence ID" value="OWJ66090.1"/>
    <property type="molecule type" value="Genomic_DNA"/>
</dbReference>
<feature type="domain" description="CHAD" evidence="3">
    <location>
        <begin position="239"/>
        <end position="528"/>
    </location>
</feature>
<dbReference type="STRING" id="1122125.GCA_000423185_05951"/>
<dbReference type="PANTHER" id="PTHR39569">
    <property type="entry name" value="INORGANIC TRIPHOSPHATASE"/>
    <property type="match status" value="1"/>
</dbReference>
<evidence type="ECO:0000313" key="4">
    <source>
        <dbReference type="EMBL" id="OWJ66090.1"/>
    </source>
</evidence>
<dbReference type="Pfam" id="PF05235">
    <property type="entry name" value="CHAD"/>
    <property type="match status" value="1"/>
</dbReference>
<gene>
    <name evidence="4" type="ORF">BWR60_15980</name>
</gene>
<dbReference type="PROSITE" id="PS51708">
    <property type="entry name" value="CHAD"/>
    <property type="match status" value="1"/>
</dbReference>
<dbReference type="SMART" id="SM01118">
    <property type="entry name" value="CYTH"/>
    <property type="match status" value="1"/>
</dbReference>
<evidence type="ECO:0000313" key="5">
    <source>
        <dbReference type="Proteomes" id="UP000196655"/>
    </source>
</evidence>
<dbReference type="SMART" id="SM00880">
    <property type="entry name" value="CHAD"/>
    <property type="match status" value="1"/>
</dbReference>
<dbReference type="GO" id="GO:0046872">
    <property type="term" value="F:metal ion binding"/>
    <property type="evidence" value="ECO:0007669"/>
    <property type="project" value="TreeGrafter"/>
</dbReference>
<dbReference type="Pfam" id="PF01928">
    <property type="entry name" value="CYTH"/>
    <property type="match status" value="1"/>
</dbReference>
<dbReference type="InterPro" id="IPR033469">
    <property type="entry name" value="CYTH-like_dom_sf"/>
</dbReference>
<evidence type="ECO:0000259" key="2">
    <source>
        <dbReference type="PROSITE" id="PS51707"/>
    </source>
</evidence>
<dbReference type="CDD" id="cd07756">
    <property type="entry name" value="CYTH-like_Pase_CHAD"/>
    <property type="match status" value="1"/>
</dbReference>
<dbReference type="PROSITE" id="PS51707">
    <property type="entry name" value="CYTH"/>
    <property type="match status" value="1"/>
</dbReference>
<evidence type="ECO:0000256" key="1">
    <source>
        <dbReference type="SAM" id="MobiDB-lite"/>
    </source>
</evidence>